<name>A0A8B7R0I6_HIPAR</name>
<feature type="region of interest" description="Disordered" evidence="1">
    <location>
        <begin position="295"/>
        <end position="334"/>
    </location>
</feature>
<keyword evidence="2" id="KW-1185">Reference proteome</keyword>
<proteinExistence type="predicted"/>
<dbReference type="Proteomes" id="UP000694851">
    <property type="component" value="Unplaced"/>
</dbReference>
<dbReference type="KEGG" id="hai:109380469"/>
<evidence type="ECO:0000256" key="1">
    <source>
        <dbReference type="SAM" id="MobiDB-lite"/>
    </source>
</evidence>
<feature type="compositionally biased region" description="Basic and acidic residues" evidence="1">
    <location>
        <begin position="242"/>
        <end position="261"/>
    </location>
</feature>
<reference evidence="3" key="1">
    <citation type="submission" date="2025-08" db="UniProtKB">
        <authorList>
            <consortium name="RefSeq"/>
        </authorList>
    </citation>
    <scope>IDENTIFICATION</scope>
    <source>
        <tissue evidence="3">Muscle</tissue>
    </source>
</reference>
<feature type="region of interest" description="Disordered" evidence="1">
    <location>
        <begin position="242"/>
        <end position="264"/>
    </location>
</feature>
<accession>A0A8B7R0I6</accession>
<feature type="compositionally biased region" description="Low complexity" evidence="1">
    <location>
        <begin position="211"/>
        <end position="227"/>
    </location>
</feature>
<protein>
    <submittedName>
        <fullName evidence="3">Uncharacterized protein LOC109380469</fullName>
    </submittedName>
</protein>
<dbReference type="AlphaFoldDB" id="A0A8B7R0I6"/>
<dbReference type="GeneID" id="109380469"/>
<evidence type="ECO:0000313" key="3">
    <source>
        <dbReference type="RefSeq" id="XP_019493588.1"/>
    </source>
</evidence>
<evidence type="ECO:0000313" key="2">
    <source>
        <dbReference type="Proteomes" id="UP000694851"/>
    </source>
</evidence>
<gene>
    <name evidence="3" type="primary">LOC109380469</name>
</gene>
<feature type="region of interest" description="Disordered" evidence="1">
    <location>
        <begin position="204"/>
        <end position="227"/>
    </location>
</feature>
<dbReference type="RefSeq" id="XP_019493588.1">
    <property type="nucleotide sequence ID" value="XM_019638043.1"/>
</dbReference>
<sequence length="334" mass="36305">MRLFDLANRSSLTSQQRLQEESYFSAYACVFYRILRRLPEETEAQKKVKKPFRCAASWDTSQAAPPSLWIQPLEACFWARFISRRQGDTALDQSWRCATIPKCSGTPLKLACRNDLKFLTVLTTLPALTPYPWLKKNSVFPQDGVLRLLLSLFLKCGGSQAPTLLGPPSPESILCLSVTVSHHVRWGLSEDSYLPRSRAPEALGALGGTCPSPRSAPSALPASPAPASTAITQHACLRGFHERPHSGLESPNRPERDEGPADGRVLSTGVGCIITAQTQSTSTTQGFLDSNCDCPQHQSHQAGRPGRASSAPGVWNVSHATGQRSGQEVWGALS</sequence>
<organism evidence="2 3">
    <name type="scientific">Hipposideros armiger</name>
    <name type="common">Great Himalayan leaf-nosed bat</name>
    <dbReference type="NCBI Taxonomy" id="186990"/>
    <lineage>
        <taxon>Eukaryota</taxon>
        <taxon>Metazoa</taxon>
        <taxon>Chordata</taxon>
        <taxon>Craniata</taxon>
        <taxon>Vertebrata</taxon>
        <taxon>Euteleostomi</taxon>
        <taxon>Mammalia</taxon>
        <taxon>Eutheria</taxon>
        <taxon>Laurasiatheria</taxon>
        <taxon>Chiroptera</taxon>
        <taxon>Yinpterochiroptera</taxon>
        <taxon>Rhinolophoidea</taxon>
        <taxon>Hipposideridae</taxon>
        <taxon>Hipposideros</taxon>
    </lineage>
</organism>